<dbReference type="EMBL" id="JBHFEH010000005">
    <property type="protein sequence ID" value="KAL2057386.1"/>
    <property type="molecule type" value="Genomic_DNA"/>
</dbReference>
<evidence type="ECO:0000256" key="1">
    <source>
        <dbReference type="SAM" id="MobiDB-lite"/>
    </source>
</evidence>
<keyword evidence="2" id="KW-0812">Transmembrane</keyword>
<gene>
    <name evidence="3" type="ORF">ABVK25_002439</name>
</gene>
<feature type="region of interest" description="Disordered" evidence="1">
    <location>
        <begin position="324"/>
        <end position="399"/>
    </location>
</feature>
<feature type="transmembrane region" description="Helical" evidence="2">
    <location>
        <begin position="293"/>
        <end position="314"/>
    </location>
</feature>
<keyword evidence="2" id="KW-1133">Transmembrane helix</keyword>
<feature type="compositionally biased region" description="Basic and acidic residues" evidence="1">
    <location>
        <begin position="368"/>
        <end position="383"/>
    </location>
</feature>
<proteinExistence type="predicted"/>
<dbReference type="Proteomes" id="UP001590951">
    <property type="component" value="Unassembled WGS sequence"/>
</dbReference>
<feature type="region of interest" description="Disordered" evidence="1">
    <location>
        <begin position="255"/>
        <end position="287"/>
    </location>
</feature>
<comment type="caution">
    <text evidence="3">The sequence shown here is derived from an EMBL/GenBank/DDBJ whole genome shotgun (WGS) entry which is preliminary data.</text>
</comment>
<sequence length="399" mass="42593">MVRQWGGWVRDVTLPKTKPRRSQSNIRKDFVSPEESSGCNLNIVIYTSRGVQILVMATVALTDSPALSSVLLASATTSSNPIPLTTIFTPPPSCLGVVTYDGTSFWQNGISQTGDPNCYPASFYYIFNSYYTPGICPHQWTSVGTLPHSSGFDAACCPSSYFLYTTAGQEILNNVCASLIGTDLTNVFQTSTLADGPIPISRHLKTISKANIPPNSNTVWADVIQIQWQSSNIKVINLMASTASAAAAASSSSSSSSLSAAPGSQTSSIPPPTSTSDSNNASSSSGLSTGAKAGIGVGIALGVVAIAAAAFLLFRYRRKRRANQYQEDHATEDYKRPGYHELTQNGTGQAAPTEMDARNVNELPGTRMRAELDAKEPDRDKDYLSTLAPTPRHSQWSSS</sequence>
<evidence type="ECO:0000256" key="2">
    <source>
        <dbReference type="SAM" id="Phobius"/>
    </source>
</evidence>
<protein>
    <submittedName>
        <fullName evidence="3">Uncharacterized protein</fullName>
    </submittedName>
</protein>
<keyword evidence="4" id="KW-1185">Reference proteome</keyword>
<evidence type="ECO:0000313" key="3">
    <source>
        <dbReference type="EMBL" id="KAL2057386.1"/>
    </source>
</evidence>
<accession>A0ABR4BHS5</accession>
<reference evidence="3 4" key="1">
    <citation type="submission" date="2024-09" db="EMBL/GenBank/DDBJ databases">
        <title>Rethinking Asexuality: The Enigmatic Case of Functional Sexual Genes in Lepraria (Stereocaulaceae).</title>
        <authorList>
            <person name="Doellman M."/>
            <person name="Sun Y."/>
            <person name="Barcenas-Pena A."/>
            <person name="Lumbsch H.T."/>
            <person name="Grewe F."/>
        </authorList>
    </citation>
    <scope>NUCLEOTIDE SEQUENCE [LARGE SCALE GENOMIC DNA]</scope>
    <source>
        <strain evidence="3 4">Grewe 0041</strain>
    </source>
</reference>
<evidence type="ECO:0000313" key="4">
    <source>
        <dbReference type="Proteomes" id="UP001590951"/>
    </source>
</evidence>
<keyword evidence="2" id="KW-0472">Membrane</keyword>
<name>A0ABR4BHS5_9LECA</name>
<feature type="compositionally biased region" description="Basic and acidic residues" evidence="1">
    <location>
        <begin position="326"/>
        <end position="339"/>
    </location>
</feature>
<organism evidence="3 4">
    <name type="scientific">Lepraria finkii</name>
    <dbReference type="NCBI Taxonomy" id="1340010"/>
    <lineage>
        <taxon>Eukaryota</taxon>
        <taxon>Fungi</taxon>
        <taxon>Dikarya</taxon>
        <taxon>Ascomycota</taxon>
        <taxon>Pezizomycotina</taxon>
        <taxon>Lecanoromycetes</taxon>
        <taxon>OSLEUM clade</taxon>
        <taxon>Lecanoromycetidae</taxon>
        <taxon>Lecanorales</taxon>
        <taxon>Lecanorineae</taxon>
        <taxon>Stereocaulaceae</taxon>
        <taxon>Lepraria</taxon>
    </lineage>
</organism>